<reference evidence="3" key="1">
    <citation type="submission" date="2023-03" db="EMBL/GenBank/DDBJ databases">
        <title>Massive genome expansion in bonnet fungi (Mycena s.s.) driven by repeated elements and novel gene families across ecological guilds.</title>
        <authorList>
            <consortium name="Lawrence Berkeley National Laboratory"/>
            <person name="Harder C.B."/>
            <person name="Miyauchi S."/>
            <person name="Viragh M."/>
            <person name="Kuo A."/>
            <person name="Thoen E."/>
            <person name="Andreopoulos B."/>
            <person name="Lu D."/>
            <person name="Skrede I."/>
            <person name="Drula E."/>
            <person name="Henrissat B."/>
            <person name="Morin E."/>
            <person name="Kohler A."/>
            <person name="Barry K."/>
            <person name="LaButti K."/>
            <person name="Morin E."/>
            <person name="Salamov A."/>
            <person name="Lipzen A."/>
            <person name="Mereny Z."/>
            <person name="Hegedus B."/>
            <person name="Baldrian P."/>
            <person name="Stursova M."/>
            <person name="Weitz H."/>
            <person name="Taylor A."/>
            <person name="Grigoriev I.V."/>
            <person name="Nagy L.G."/>
            <person name="Martin F."/>
            <person name="Kauserud H."/>
        </authorList>
    </citation>
    <scope>NUCLEOTIDE SEQUENCE</scope>
    <source>
        <strain evidence="3">9144</strain>
    </source>
</reference>
<feature type="signal peptide" evidence="2">
    <location>
        <begin position="1"/>
        <end position="17"/>
    </location>
</feature>
<keyword evidence="1" id="KW-0472">Membrane</keyword>
<feature type="transmembrane region" description="Helical" evidence="1">
    <location>
        <begin position="363"/>
        <end position="384"/>
    </location>
</feature>
<feature type="transmembrane region" description="Helical" evidence="1">
    <location>
        <begin position="324"/>
        <end position="343"/>
    </location>
</feature>
<keyword evidence="1" id="KW-1133">Transmembrane helix</keyword>
<feature type="chain" id="PRO_5042013794" description="Integral membrane protein" evidence="2">
    <location>
        <begin position="18"/>
        <end position="408"/>
    </location>
</feature>
<sequence length="408" mass="44893">MLSTLVFRHFNLSRALALSTSCDDINSCRTLVDIIWSRLSTIIAATWVSVHPNIPDPGQTRLVRVLRRLAMMFVAFLAPELVVYFAARQLSVARHFARRFHVSVTHGFFFSMGGFVSGEGHPITTIRQLQDPILGAAYISDIQHVQREDIMDKSKNDQVAKGIAFLQCLWFVLQILARAGQRLPISEIEVTTMAFAAVNLFSWILWWEKPLAVDRPISIGPPAPAAAPLLGSPPPTTRATVSPAIARLRRHYLLSETFFRGPVQGDYANYDPRQSTAVPEFWAAPASDSFPRSSAFAAMFVGNIFGAIHLAAWGAAFPSRAEQLLWRACAVFVAAYPAALAAIHGAMELLVHAHDAHAHVPFVVQVGGVGLYVLARVALTALAATTLRTMDPGWFEDVDWTKHIGHIL</sequence>
<gene>
    <name evidence="3" type="ORF">GGX14DRAFT_588828</name>
</gene>
<evidence type="ECO:0000256" key="1">
    <source>
        <dbReference type="SAM" id="Phobius"/>
    </source>
</evidence>
<feature type="transmembrane region" description="Helical" evidence="1">
    <location>
        <begin position="188"/>
        <end position="206"/>
    </location>
</feature>
<dbReference type="Proteomes" id="UP001219525">
    <property type="component" value="Unassembled WGS sequence"/>
</dbReference>
<feature type="transmembrane region" description="Helical" evidence="1">
    <location>
        <begin position="295"/>
        <end position="317"/>
    </location>
</feature>
<feature type="transmembrane region" description="Helical" evidence="1">
    <location>
        <begin position="69"/>
        <end position="87"/>
    </location>
</feature>
<name>A0AAD6URZ0_9AGAR</name>
<keyword evidence="1" id="KW-0812">Transmembrane</keyword>
<protein>
    <recommendedName>
        <fullName evidence="5">Integral membrane protein</fullName>
    </recommendedName>
</protein>
<comment type="caution">
    <text evidence="3">The sequence shown here is derived from an EMBL/GenBank/DDBJ whole genome shotgun (WGS) entry which is preliminary data.</text>
</comment>
<organism evidence="3 4">
    <name type="scientific">Mycena pura</name>
    <dbReference type="NCBI Taxonomy" id="153505"/>
    <lineage>
        <taxon>Eukaryota</taxon>
        <taxon>Fungi</taxon>
        <taxon>Dikarya</taxon>
        <taxon>Basidiomycota</taxon>
        <taxon>Agaricomycotina</taxon>
        <taxon>Agaricomycetes</taxon>
        <taxon>Agaricomycetidae</taxon>
        <taxon>Agaricales</taxon>
        <taxon>Marasmiineae</taxon>
        <taxon>Mycenaceae</taxon>
        <taxon>Mycena</taxon>
    </lineage>
</organism>
<evidence type="ECO:0000313" key="3">
    <source>
        <dbReference type="EMBL" id="KAJ7193479.1"/>
    </source>
</evidence>
<dbReference type="EMBL" id="JARJCW010000108">
    <property type="protein sequence ID" value="KAJ7193479.1"/>
    <property type="molecule type" value="Genomic_DNA"/>
</dbReference>
<evidence type="ECO:0000313" key="4">
    <source>
        <dbReference type="Proteomes" id="UP001219525"/>
    </source>
</evidence>
<keyword evidence="2" id="KW-0732">Signal</keyword>
<proteinExistence type="predicted"/>
<dbReference type="AlphaFoldDB" id="A0AAD6URZ0"/>
<accession>A0AAD6URZ0</accession>
<keyword evidence="4" id="KW-1185">Reference proteome</keyword>
<dbReference type="PANTHER" id="PTHR35043">
    <property type="entry name" value="TRANSCRIPTION FACTOR DOMAIN-CONTAINING PROTEIN"/>
    <property type="match status" value="1"/>
</dbReference>
<evidence type="ECO:0000256" key="2">
    <source>
        <dbReference type="SAM" id="SignalP"/>
    </source>
</evidence>
<dbReference type="PANTHER" id="PTHR35043:SF7">
    <property type="entry name" value="TRANSCRIPTION FACTOR DOMAIN-CONTAINING PROTEIN"/>
    <property type="match status" value="1"/>
</dbReference>
<evidence type="ECO:0008006" key="5">
    <source>
        <dbReference type="Google" id="ProtNLM"/>
    </source>
</evidence>